<comment type="caution">
    <text evidence="1">The sequence shown here is derived from an EMBL/GenBank/DDBJ whole genome shotgun (WGS) entry which is preliminary data.</text>
</comment>
<protein>
    <submittedName>
        <fullName evidence="1">Uncharacterized protein</fullName>
    </submittedName>
</protein>
<dbReference type="EMBL" id="AZMM01005749">
    <property type="protein sequence ID" value="ETJ40352.1"/>
    <property type="molecule type" value="Genomic_DNA"/>
</dbReference>
<organism evidence="1">
    <name type="scientific">human gut metagenome</name>
    <dbReference type="NCBI Taxonomy" id="408170"/>
    <lineage>
        <taxon>unclassified sequences</taxon>
        <taxon>metagenomes</taxon>
        <taxon>organismal metagenomes</taxon>
    </lineage>
</organism>
<evidence type="ECO:0000313" key="1">
    <source>
        <dbReference type="EMBL" id="ETJ40352.1"/>
    </source>
</evidence>
<sequence>QIQVGQAGADDELEQGLAPLQQARNALVTLLQPQVTGIQAVWLDGDEGLCRKVLVLAIGAQGRLLAGGVAVEGAGKRLKSNEADLFGNTFRAKPSK</sequence>
<reference evidence="1" key="1">
    <citation type="submission" date="2013-12" db="EMBL/GenBank/DDBJ databases">
        <title>A Varibaculum cambriense genome reconstructed from a premature infant gut community with otherwise low bacterial novelty that shifts toward anaerobic metabolism during the third week of life.</title>
        <authorList>
            <person name="Brown C.T."/>
            <person name="Sharon I."/>
            <person name="Thomas B.C."/>
            <person name="Castelle C.J."/>
            <person name="Morowitz M.J."/>
            <person name="Banfield J.F."/>
        </authorList>
    </citation>
    <scope>NUCLEOTIDE SEQUENCE</scope>
</reference>
<gene>
    <name evidence="1" type="ORF">Q604_UNBC05749G0001</name>
</gene>
<dbReference type="AlphaFoldDB" id="W1YCZ6"/>
<proteinExistence type="predicted"/>
<accession>W1YCZ6</accession>
<name>W1YCZ6_9ZZZZ</name>
<feature type="non-terminal residue" evidence="1">
    <location>
        <position position="1"/>
    </location>
</feature>